<keyword evidence="1" id="KW-0472">Membrane</keyword>
<dbReference type="RefSeq" id="WP_303663096.1">
    <property type="nucleotide sequence ID" value="NZ_DLUI01000117.1"/>
</dbReference>
<gene>
    <name evidence="2" type="ORF">CFH83_08120</name>
</gene>
<evidence type="ECO:0000313" key="2">
    <source>
        <dbReference type="EMBL" id="DAB38021.1"/>
    </source>
</evidence>
<feature type="transmembrane region" description="Helical" evidence="1">
    <location>
        <begin position="12"/>
        <end position="30"/>
    </location>
</feature>
<accession>A0A2D3W9M6</accession>
<evidence type="ECO:0000256" key="1">
    <source>
        <dbReference type="SAM" id="Phobius"/>
    </source>
</evidence>
<proteinExistence type="predicted"/>
<sequence>MFEGIYFQFPKLSFILFFFLACEALCPLRTNALYFPRTLLFGESKMRPPLWMWIAKWAMISFFIVALMSPVRETKEEVEGYDILFAIDPQSLTSETLNDIQTFIKGRENDRFALFVPASSDIMIPLSDDYEKLLKIVAQMSVVPTEEKITRQIDRFFTTTSEGRGWIILLSEEPKHFVQSLPVDKETSIIVPSEDWVEALDRSHPAFSVIGVQKYFEYFYIYPLFLGFLAMLAYLYGRNQKGLR</sequence>
<name>A0A2D3W9M6_9BACT</name>
<comment type="caution">
    <text evidence="2">The sequence shown here is derived from an EMBL/GenBank/DDBJ whole genome shotgun (WGS) entry which is preliminary data.</text>
</comment>
<keyword evidence="1" id="KW-0812">Transmembrane</keyword>
<keyword evidence="1" id="KW-1133">Transmembrane helix</keyword>
<evidence type="ECO:0000313" key="3">
    <source>
        <dbReference type="Proteomes" id="UP000228859"/>
    </source>
</evidence>
<protein>
    <submittedName>
        <fullName evidence="2">Uncharacterized protein</fullName>
    </submittedName>
</protein>
<dbReference type="AlphaFoldDB" id="A0A2D3W9M6"/>
<dbReference type="Proteomes" id="UP000228859">
    <property type="component" value="Unassembled WGS sequence"/>
</dbReference>
<dbReference type="EMBL" id="DLUI01000117">
    <property type="protein sequence ID" value="DAB38021.1"/>
    <property type="molecule type" value="Genomic_DNA"/>
</dbReference>
<reference evidence="2 3" key="1">
    <citation type="journal article" date="2017" name="Front. Microbiol.">
        <title>Comparative Genomic Analysis of the Class Epsilonproteobacteria and Proposed Reclassification to Epsilonbacteraeota (phyl. nov.).</title>
        <authorList>
            <person name="Waite D.W."/>
            <person name="Vanwonterghem I."/>
            <person name="Rinke C."/>
            <person name="Parks D.H."/>
            <person name="Zhang Y."/>
            <person name="Takai K."/>
            <person name="Sievert S.M."/>
            <person name="Simon J."/>
            <person name="Campbell B.J."/>
            <person name="Hanson T.E."/>
            <person name="Woyke T."/>
            <person name="Klotz M.G."/>
            <person name="Hugenholtz P."/>
        </authorList>
    </citation>
    <scope>NUCLEOTIDE SEQUENCE [LARGE SCALE GENOMIC DNA]</scope>
    <source>
        <strain evidence="2">UBA12443</strain>
    </source>
</reference>
<organism evidence="2 3">
    <name type="scientific">Sulfuricurvum kujiense</name>
    <dbReference type="NCBI Taxonomy" id="148813"/>
    <lineage>
        <taxon>Bacteria</taxon>
        <taxon>Pseudomonadati</taxon>
        <taxon>Campylobacterota</taxon>
        <taxon>Epsilonproteobacteria</taxon>
        <taxon>Campylobacterales</taxon>
        <taxon>Sulfurimonadaceae</taxon>
        <taxon>Sulfuricurvum</taxon>
    </lineage>
</organism>
<feature type="transmembrane region" description="Helical" evidence="1">
    <location>
        <begin position="218"/>
        <end position="237"/>
    </location>
</feature>
<feature type="transmembrane region" description="Helical" evidence="1">
    <location>
        <begin position="50"/>
        <end position="68"/>
    </location>
</feature>